<accession>A0A919S3M5</accession>
<gene>
    <name evidence="1" type="ORF">Aau02nite_00310</name>
</gene>
<evidence type="ECO:0000313" key="1">
    <source>
        <dbReference type="EMBL" id="GIM62864.1"/>
    </source>
</evidence>
<proteinExistence type="predicted"/>
<keyword evidence="2" id="KW-1185">Reference proteome</keyword>
<dbReference type="EMBL" id="BOQL01000001">
    <property type="protein sequence ID" value="GIM62864.1"/>
    <property type="molecule type" value="Genomic_DNA"/>
</dbReference>
<reference evidence="1" key="1">
    <citation type="submission" date="2021-03" db="EMBL/GenBank/DDBJ databases">
        <title>Whole genome shotgun sequence of Actinoplanes auranticolor NBRC 12245.</title>
        <authorList>
            <person name="Komaki H."/>
            <person name="Tamura T."/>
        </authorList>
    </citation>
    <scope>NUCLEOTIDE SEQUENCE</scope>
    <source>
        <strain evidence="1">NBRC 12245</strain>
    </source>
</reference>
<comment type="caution">
    <text evidence="1">The sequence shown here is derived from an EMBL/GenBank/DDBJ whole genome shotgun (WGS) entry which is preliminary data.</text>
</comment>
<dbReference type="RefSeq" id="WP_212986202.1">
    <property type="nucleotide sequence ID" value="NZ_BAABEA010000029.1"/>
</dbReference>
<organism evidence="1 2">
    <name type="scientific">Actinoplanes auranticolor</name>
    <dbReference type="NCBI Taxonomy" id="47988"/>
    <lineage>
        <taxon>Bacteria</taxon>
        <taxon>Bacillati</taxon>
        <taxon>Actinomycetota</taxon>
        <taxon>Actinomycetes</taxon>
        <taxon>Micromonosporales</taxon>
        <taxon>Micromonosporaceae</taxon>
        <taxon>Actinoplanes</taxon>
    </lineage>
</organism>
<sequence>MRVIESFVAGKAGNPSLCEDAVIVTQSHAAIVDGATDTTGQGYGVPAVPGGRWAMAACVEAITTLAEDADVETATRHLTSTLAGRIDPALRPHLRPSASVTVYSRRRRQVWQIGDVGFHYAGLAEGAGRPRKPLDRIAADFRAAVIAAELAIREAGELDLAVTDPGRIAARALISRQGALRNTVGPYAFAAIDGRPVPPSLVTVHDVPGHVDELVLASDGYPEIRPTLAETEARLAELLAEDPHCIGPLRGTKGVMAGQISFDDRSYLRLRLS</sequence>
<dbReference type="AlphaFoldDB" id="A0A919S3M5"/>
<dbReference type="Proteomes" id="UP000681340">
    <property type="component" value="Unassembled WGS sequence"/>
</dbReference>
<name>A0A919S3M5_9ACTN</name>
<evidence type="ECO:0000313" key="2">
    <source>
        <dbReference type="Proteomes" id="UP000681340"/>
    </source>
</evidence>
<protein>
    <submittedName>
        <fullName evidence="1">Uncharacterized protein</fullName>
    </submittedName>
</protein>